<gene>
    <name evidence="6" type="ORF">EC973_003354</name>
</gene>
<dbReference type="InterPro" id="IPR012943">
    <property type="entry name" value="Cnn_1N"/>
</dbReference>
<evidence type="ECO:0000313" key="6">
    <source>
        <dbReference type="EMBL" id="KAF7729941.1"/>
    </source>
</evidence>
<dbReference type="GO" id="GO:0005737">
    <property type="term" value="C:cytoplasm"/>
    <property type="evidence" value="ECO:0007669"/>
    <property type="project" value="UniProtKB-SubCell"/>
</dbReference>
<feature type="region of interest" description="Disordered" evidence="4">
    <location>
        <begin position="91"/>
        <end position="132"/>
    </location>
</feature>
<keyword evidence="3" id="KW-0175">Coiled coil</keyword>
<feature type="coiled-coil region" evidence="3">
    <location>
        <begin position="565"/>
        <end position="596"/>
    </location>
</feature>
<evidence type="ECO:0000256" key="3">
    <source>
        <dbReference type="SAM" id="Coils"/>
    </source>
</evidence>
<feature type="region of interest" description="Disordered" evidence="4">
    <location>
        <begin position="19"/>
        <end position="39"/>
    </location>
</feature>
<comment type="caution">
    <text evidence="6">The sequence shown here is derived from an EMBL/GenBank/DDBJ whole genome shotgun (WGS) entry which is preliminary data.</text>
</comment>
<organism evidence="6 7">
    <name type="scientific">Apophysomyces ossiformis</name>
    <dbReference type="NCBI Taxonomy" id="679940"/>
    <lineage>
        <taxon>Eukaryota</taxon>
        <taxon>Fungi</taxon>
        <taxon>Fungi incertae sedis</taxon>
        <taxon>Mucoromycota</taxon>
        <taxon>Mucoromycotina</taxon>
        <taxon>Mucoromycetes</taxon>
        <taxon>Mucorales</taxon>
        <taxon>Mucorineae</taxon>
        <taxon>Mucoraceae</taxon>
        <taxon>Apophysomyces</taxon>
    </lineage>
</organism>
<dbReference type="Proteomes" id="UP000605846">
    <property type="component" value="Unassembled WGS sequence"/>
</dbReference>
<evidence type="ECO:0000256" key="4">
    <source>
        <dbReference type="SAM" id="MobiDB-lite"/>
    </source>
</evidence>
<name>A0A8H7BZX5_9FUNG</name>
<evidence type="ECO:0000256" key="1">
    <source>
        <dbReference type="ARBA" id="ARBA00004496"/>
    </source>
</evidence>
<feature type="domain" description="Centrosomin N-terminal motif 1" evidence="5">
    <location>
        <begin position="128"/>
        <end position="199"/>
    </location>
</feature>
<keyword evidence="2" id="KW-0963">Cytoplasm</keyword>
<feature type="coiled-coil region" evidence="3">
    <location>
        <begin position="216"/>
        <end position="250"/>
    </location>
</feature>
<accession>A0A8H7BZX5</accession>
<dbReference type="Pfam" id="PF07989">
    <property type="entry name" value="Cnn_1N"/>
    <property type="match status" value="1"/>
</dbReference>
<feature type="coiled-coil region" evidence="3">
    <location>
        <begin position="629"/>
        <end position="695"/>
    </location>
</feature>
<feature type="coiled-coil region" evidence="3">
    <location>
        <begin position="424"/>
        <end position="539"/>
    </location>
</feature>
<evidence type="ECO:0000256" key="2">
    <source>
        <dbReference type="ARBA" id="ARBA00022490"/>
    </source>
</evidence>
<feature type="coiled-coil region" evidence="3">
    <location>
        <begin position="297"/>
        <end position="400"/>
    </location>
</feature>
<proteinExistence type="predicted"/>
<comment type="subcellular location">
    <subcellularLocation>
        <location evidence="1">Cytoplasm</location>
    </subcellularLocation>
</comment>
<dbReference type="GO" id="GO:0005815">
    <property type="term" value="C:microtubule organizing center"/>
    <property type="evidence" value="ECO:0007669"/>
    <property type="project" value="InterPro"/>
</dbReference>
<evidence type="ECO:0000313" key="7">
    <source>
        <dbReference type="Proteomes" id="UP000605846"/>
    </source>
</evidence>
<dbReference type="OrthoDB" id="10255000at2759"/>
<dbReference type="AlphaFoldDB" id="A0A8H7BZX5"/>
<reference evidence="6" key="1">
    <citation type="submission" date="2020-01" db="EMBL/GenBank/DDBJ databases">
        <title>Genome Sequencing of Three Apophysomyces-Like Fungal Strains Confirms a Novel Fungal Genus in the Mucoromycota with divergent Burkholderia-like Endosymbiotic Bacteria.</title>
        <authorList>
            <person name="Stajich J.E."/>
            <person name="Macias A.M."/>
            <person name="Carter-House D."/>
            <person name="Lovett B."/>
            <person name="Kasson L.R."/>
            <person name="Berry K."/>
            <person name="Grigoriev I."/>
            <person name="Chang Y."/>
            <person name="Spatafora J."/>
            <person name="Kasson M.T."/>
        </authorList>
    </citation>
    <scope>NUCLEOTIDE SEQUENCE</scope>
    <source>
        <strain evidence="6">NRRL A-21654</strain>
    </source>
</reference>
<feature type="coiled-coil region" evidence="3">
    <location>
        <begin position="725"/>
        <end position="834"/>
    </location>
</feature>
<sequence>MLTHELHIPDHSMVSWVDDKPSLTRSDHDPTHQDQHLSSQLPRAFHEQGNNEDILNPSSTGALDAQLEQLEGQPGWLDQDDDLKLQLEMTTADEFDLPDNQGTLTKHIPKEEPSNNNDAQKARKAKPSMKDQDKIIDSQRKEIFELKLRIFHLQNTLTENSPEQINKSLKENVDLKVKLRVLLVTVKKYKQMILGLGKALDNLAKEKENAPPQGMSEEEKAEYETALAQLEKYREENGKLHELVAKLRSSVSSQPTTLVASPLMMPSDNEEHAARWLGNHHRTLSRDSEVEMYRKQFLQAKQTIDKKDRELKSLYEEINFRSAGHDESHILKSILSDRDTLVTKVEQLQKTNVEMEQTMDEMKEKNVELTSQLFQKDRDLDKMGEKMDELAESLRETQLRLRCKTSEFDHMRKERMQNASDPEVINLLDRLKQLQQDYDVLYMEFEEQREQIVALKEDVEQRTLDCDTLEREMEKVMEYADKLENAVQEKDRFMDELEAKLERMSQLSRYKEDNVEERIDCLERELARKTKQLEEYKKQMEHWQGYDNVDVPAMTESFAEVGLTMQQKDARLKEMQEELEEILFKAKEARKQHEMKVCVMERKHEKQKQEIHERDVVIASLKGDLAAHKDTAQRETEVYREEIIELQKALHGTEDLIKEKDAYIEELQLCLKENSAKYQQAREDFENELSGLKKQESDKLIASEDMWKGKVAEVQKAWEEARRRLKLNRKMIEQYESQLLTLKQRLTDYKEQNRKLIQLNDQYWQRLESKGFVNSNSAESLLHKLNKELQRALDDSNLKIEDLNDIVETLRKKYTEISLENQRLEEENGGLQKTLARRDRMLTTTATKAREQCDLKEIATNAWVNKTIGGVSLASCQDSYSMVE</sequence>
<dbReference type="EMBL" id="JABAYA010000020">
    <property type="protein sequence ID" value="KAF7729941.1"/>
    <property type="molecule type" value="Genomic_DNA"/>
</dbReference>
<keyword evidence="7" id="KW-1185">Reference proteome</keyword>
<protein>
    <recommendedName>
        <fullName evidence="5">Centrosomin N-terminal motif 1 domain-containing protein</fullName>
    </recommendedName>
</protein>
<evidence type="ECO:0000259" key="5">
    <source>
        <dbReference type="Pfam" id="PF07989"/>
    </source>
</evidence>
<feature type="compositionally biased region" description="Basic and acidic residues" evidence="4">
    <location>
        <begin position="19"/>
        <end position="35"/>
    </location>
</feature>